<dbReference type="SUPFAM" id="SSF46785">
    <property type="entry name" value="Winged helix' DNA-binding domain"/>
    <property type="match status" value="1"/>
</dbReference>
<dbReference type="RefSeq" id="WP_231002350.1">
    <property type="nucleotide sequence ID" value="NZ_JAJNEC010000003.1"/>
</dbReference>
<name>A0ABS8PL21_9BACT</name>
<gene>
    <name evidence="1" type="ORF">LQ567_01635</name>
</gene>
<dbReference type="InterPro" id="IPR000944">
    <property type="entry name" value="Tscrpt_reg_Rrf2"/>
</dbReference>
<dbReference type="PANTHER" id="PTHR33221:SF15">
    <property type="entry name" value="HTH-TYPE TRANSCRIPTIONAL REGULATOR YWGB-RELATED"/>
    <property type="match status" value="1"/>
</dbReference>
<accession>A0ABS8PL21</accession>
<dbReference type="Proteomes" id="UP001199816">
    <property type="component" value="Unassembled WGS sequence"/>
</dbReference>
<proteinExistence type="predicted"/>
<dbReference type="PROSITE" id="PS51197">
    <property type="entry name" value="HTH_RRF2_2"/>
    <property type="match status" value="1"/>
</dbReference>
<dbReference type="Pfam" id="PF02082">
    <property type="entry name" value="Rrf2"/>
    <property type="match status" value="1"/>
</dbReference>
<dbReference type="Gene3D" id="1.10.10.10">
    <property type="entry name" value="Winged helix-like DNA-binding domain superfamily/Winged helix DNA-binding domain"/>
    <property type="match status" value="1"/>
</dbReference>
<sequence>MINGRFATAIHILTLLAREEGDVASSYIAGSININPVLVRKEISVLRDAGFVATQEGKNGGSRLAVRPSKIRLSDLYKIIYREGLFTHSKNMPNQHCAVGRRIGTIMDNLNVEAEQALLKRLHAISIQDLLDKV</sequence>
<evidence type="ECO:0000313" key="1">
    <source>
        <dbReference type="EMBL" id="MCD2421444.1"/>
    </source>
</evidence>
<comment type="caution">
    <text evidence="1">The sequence shown here is derived from an EMBL/GenBank/DDBJ whole genome shotgun (WGS) entry which is preliminary data.</text>
</comment>
<evidence type="ECO:0000313" key="2">
    <source>
        <dbReference type="Proteomes" id="UP001199816"/>
    </source>
</evidence>
<dbReference type="InterPro" id="IPR036388">
    <property type="entry name" value="WH-like_DNA-bd_sf"/>
</dbReference>
<dbReference type="EMBL" id="JAJNEC010000003">
    <property type="protein sequence ID" value="MCD2421444.1"/>
    <property type="molecule type" value="Genomic_DNA"/>
</dbReference>
<keyword evidence="2" id="KW-1185">Reference proteome</keyword>
<organism evidence="1 2">
    <name type="scientific">Niabella pedocola</name>
    <dbReference type="NCBI Taxonomy" id="1752077"/>
    <lineage>
        <taxon>Bacteria</taxon>
        <taxon>Pseudomonadati</taxon>
        <taxon>Bacteroidota</taxon>
        <taxon>Chitinophagia</taxon>
        <taxon>Chitinophagales</taxon>
        <taxon>Chitinophagaceae</taxon>
        <taxon>Niabella</taxon>
    </lineage>
</organism>
<reference evidence="1 2" key="1">
    <citation type="submission" date="2021-11" db="EMBL/GenBank/DDBJ databases">
        <title>Genomic of Niabella pedocola.</title>
        <authorList>
            <person name="Wu T."/>
        </authorList>
    </citation>
    <scope>NUCLEOTIDE SEQUENCE [LARGE SCALE GENOMIC DNA]</scope>
    <source>
        <strain evidence="1 2">JCM 31011</strain>
    </source>
</reference>
<dbReference type="InterPro" id="IPR036390">
    <property type="entry name" value="WH_DNA-bd_sf"/>
</dbReference>
<dbReference type="PANTHER" id="PTHR33221">
    <property type="entry name" value="WINGED HELIX-TURN-HELIX TRANSCRIPTIONAL REGULATOR, RRF2 FAMILY"/>
    <property type="match status" value="1"/>
</dbReference>
<protein>
    <submittedName>
        <fullName evidence="1">Rrf2 family transcriptional regulator</fullName>
    </submittedName>
</protein>